<comment type="caution">
    <text evidence="2">The sequence shown here is derived from an EMBL/GenBank/DDBJ whole genome shotgun (WGS) entry which is preliminary data.</text>
</comment>
<sequence length="139" mass="15364">MGGYLSKTTTGPYGTDSPFILIARCTVKEGKLDEYLEAAEVADKGVMETEAGMLHHTFDSDPDDPLVFVWSEVYANDAALLFHLTNPPLQKFVEQHGELGSDFTVEIYGTLSDETKKVVDGLPFPVKYFTTKFGYSRVG</sequence>
<dbReference type="PROSITE" id="PS51725">
    <property type="entry name" value="ABM"/>
    <property type="match status" value="1"/>
</dbReference>
<dbReference type="InterPro" id="IPR007138">
    <property type="entry name" value="ABM_dom"/>
</dbReference>
<evidence type="ECO:0000313" key="3">
    <source>
        <dbReference type="Proteomes" id="UP000266841"/>
    </source>
</evidence>
<dbReference type="Proteomes" id="UP000266841">
    <property type="component" value="Unassembled WGS sequence"/>
</dbReference>
<keyword evidence="3" id="KW-1185">Reference proteome</keyword>
<dbReference type="SUPFAM" id="SSF54909">
    <property type="entry name" value="Dimeric alpha+beta barrel"/>
    <property type="match status" value="1"/>
</dbReference>
<accession>K0R745</accession>
<dbReference type="eggNOG" id="ENOG502S29S">
    <property type="taxonomic scope" value="Eukaryota"/>
</dbReference>
<dbReference type="InterPro" id="IPR011008">
    <property type="entry name" value="Dimeric_a/b-barrel"/>
</dbReference>
<dbReference type="Pfam" id="PF03992">
    <property type="entry name" value="ABM"/>
    <property type="match status" value="1"/>
</dbReference>
<reference evidence="2 3" key="1">
    <citation type="journal article" date="2012" name="Genome Biol.">
        <title>Genome and low-iron response of an oceanic diatom adapted to chronic iron limitation.</title>
        <authorList>
            <person name="Lommer M."/>
            <person name="Specht M."/>
            <person name="Roy A.S."/>
            <person name="Kraemer L."/>
            <person name="Andreson R."/>
            <person name="Gutowska M.A."/>
            <person name="Wolf J."/>
            <person name="Bergner S.V."/>
            <person name="Schilhabel M.B."/>
            <person name="Klostermeier U.C."/>
            <person name="Beiko R.G."/>
            <person name="Rosenstiel P."/>
            <person name="Hippler M."/>
            <person name="Laroche J."/>
        </authorList>
    </citation>
    <scope>NUCLEOTIDE SEQUENCE [LARGE SCALE GENOMIC DNA]</scope>
    <source>
        <strain evidence="2 3">CCMP1005</strain>
    </source>
</reference>
<evidence type="ECO:0000313" key="2">
    <source>
        <dbReference type="EMBL" id="EJK47859.1"/>
    </source>
</evidence>
<dbReference type="Gene3D" id="3.30.70.100">
    <property type="match status" value="1"/>
</dbReference>
<dbReference type="OMA" id="LCFVWSE"/>
<dbReference type="AlphaFoldDB" id="K0R745"/>
<feature type="domain" description="ABM" evidence="1">
    <location>
        <begin position="19"/>
        <end position="108"/>
    </location>
</feature>
<protein>
    <recommendedName>
        <fullName evidence="1">ABM domain-containing protein</fullName>
    </recommendedName>
</protein>
<gene>
    <name evidence="2" type="ORF">THAOC_33396</name>
</gene>
<name>K0R745_THAOC</name>
<proteinExistence type="predicted"/>
<dbReference type="OrthoDB" id="187262at2759"/>
<dbReference type="EMBL" id="AGNL01046547">
    <property type="protein sequence ID" value="EJK47859.1"/>
    <property type="molecule type" value="Genomic_DNA"/>
</dbReference>
<organism evidence="2 3">
    <name type="scientific">Thalassiosira oceanica</name>
    <name type="common">Marine diatom</name>
    <dbReference type="NCBI Taxonomy" id="159749"/>
    <lineage>
        <taxon>Eukaryota</taxon>
        <taxon>Sar</taxon>
        <taxon>Stramenopiles</taxon>
        <taxon>Ochrophyta</taxon>
        <taxon>Bacillariophyta</taxon>
        <taxon>Coscinodiscophyceae</taxon>
        <taxon>Thalassiosirophycidae</taxon>
        <taxon>Thalassiosirales</taxon>
        <taxon>Thalassiosiraceae</taxon>
        <taxon>Thalassiosira</taxon>
    </lineage>
</organism>
<evidence type="ECO:0000259" key="1">
    <source>
        <dbReference type="PROSITE" id="PS51725"/>
    </source>
</evidence>